<dbReference type="CDD" id="cd01650">
    <property type="entry name" value="RT_nLTR_like"/>
    <property type="match status" value="1"/>
</dbReference>
<reference evidence="2" key="1">
    <citation type="submission" date="2018-11" db="EMBL/GenBank/DDBJ databases">
        <authorList>
            <person name="Grassa J C."/>
        </authorList>
    </citation>
    <scope>NUCLEOTIDE SEQUENCE [LARGE SCALE GENOMIC DNA]</scope>
</reference>
<evidence type="ECO:0000313" key="2">
    <source>
        <dbReference type="EnsemblPlants" id="cds.evm.model.02.1029"/>
    </source>
</evidence>
<dbReference type="EnsemblPlants" id="evm.model.02.1029">
    <property type="protein sequence ID" value="cds.evm.model.02.1029"/>
    <property type="gene ID" value="evm.TU.02.1029"/>
</dbReference>
<dbReference type="InterPro" id="IPR043502">
    <property type="entry name" value="DNA/RNA_pol_sf"/>
</dbReference>
<evidence type="ECO:0000259" key="1">
    <source>
        <dbReference type="Pfam" id="PF00078"/>
    </source>
</evidence>
<protein>
    <recommendedName>
        <fullName evidence="1">Reverse transcriptase domain-containing protein</fullName>
    </recommendedName>
</protein>
<dbReference type="OMA" id="HEETMGH"/>
<dbReference type="Gramene" id="evm.model.02.1029">
    <property type="protein sequence ID" value="cds.evm.model.02.1029"/>
    <property type="gene ID" value="evm.TU.02.1029"/>
</dbReference>
<sequence>MLIAGILFRVFGAQIHPVNPRLPYCRILQHALLPYKIGMRARVDWLQSGDSNTKFFHSKAKSRNAVNKIKKLQSSNGGMVHTEEEISGEIVNYFSSLFSSNGVDNEVLQYVLSTIHSAITPEMNQSLLQPFIATEVENALHSMAPDKSPGLDVRFKEALPHVISHNQSAFLPNRLTMDNVLLAFELVHSLKNKKRGRMGYAALKLDMSKAFDRVEWHFLYEVMITMGFHTNLVNLVMKSVTSATLSFNLNGAVKGFVIPKRGLRQGDPLSPYLFLICSKGLSALLKHEETMGHLKGLSIVRGAPAISHLLFADDSLLFCQAT</sequence>
<dbReference type="PANTHER" id="PTHR31635:SF196">
    <property type="entry name" value="REVERSE TRANSCRIPTASE DOMAIN-CONTAINING PROTEIN-RELATED"/>
    <property type="match status" value="1"/>
</dbReference>
<evidence type="ECO:0000313" key="3">
    <source>
        <dbReference type="Proteomes" id="UP000596661"/>
    </source>
</evidence>
<dbReference type="EMBL" id="UZAU01000154">
    <property type="status" value="NOT_ANNOTATED_CDS"/>
    <property type="molecule type" value="Genomic_DNA"/>
</dbReference>
<dbReference type="SUPFAM" id="SSF56672">
    <property type="entry name" value="DNA/RNA polymerases"/>
    <property type="match status" value="1"/>
</dbReference>
<dbReference type="Pfam" id="PF00078">
    <property type="entry name" value="RVT_1"/>
    <property type="match status" value="1"/>
</dbReference>
<keyword evidence="3" id="KW-1185">Reference proteome</keyword>
<name>A0A803NRX7_CANSA</name>
<dbReference type="AlphaFoldDB" id="A0A803NRX7"/>
<reference evidence="2" key="2">
    <citation type="submission" date="2021-03" db="UniProtKB">
        <authorList>
            <consortium name="EnsemblPlants"/>
        </authorList>
    </citation>
    <scope>IDENTIFICATION</scope>
</reference>
<dbReference type="PANTHER" id="PTHR31635">
    <property type="entry name" value="REVERSE TRANSCRIPTASE DOMAIN-CONTAINING PROTEIN-RELATED"/>
    <property type="match status" value="1"/>
</dbReference>
<accession>A0A803NRX7</accession>
<organism evidence="2 3">
    <name type="scientific">Cannabis sativa</name>
    <name type="common">Hemp</name>
    <name type="synonym">Marijuana</name>
    <dbReference type="NCBI Taxonomy" id="3483"/>
    <lineage>
        <taxon>Eukaryota</taxon>
        <taxon>Viridiplantae</taxon>
        <taxon>Streptophyta</taxon>
        <taxon>Embryophyta</taxon>
        <taxon>Tracheophyta</taxon>
        <taxon>Spermatophyta</taxon>
        <taxon>Magnoliopsida</taxon>
        <taxon>eudicotyledons</taxon>
        <taxon>Gunneridae</taxon>
        <taxon>Pentapetalae</taxon>
        <taxon>rosids</taxon>
        <taxon>fabids</taxon>
        <taxon>Rosales</taxon>
        <taxon>Cannabaceae</taxon>
        <taxon>Cannabis</taxon>
    </lineage>
</organism>
<proteinExistence type="predicted"/>
<dbReference type="Proteomes" id="UP000596661">
    <property type="component" value="Chromosome 2"/>
</dbReference>
<feature type="domain" description="Reverse transcriptase" evidence="1">
    <location>
        <begin position="158"/>
        <end position="320"/>
    </location>
</feature>
<dbReference type="InterPro" id="IPR000477">
    <property type="entry name" value="RT_dom"/>
</dbReference>